<reference evidence="1 2" key="1">
    <citation type="journal article" date="2019" name="Commun. Biol.">
        <title>The bagworm genome reveals a unique fibroin gene that provides high tensile strength.</title>
        <authorList>
            <person name="Kono N."/>
            <person name="Nakamura H."/>
            <person name="Ohtoshi R."/>
            <person name="Tomita M."/>
            <person name="Numata K."/>
            <person name="Arakawa K."/>
        </authorList>
    </citation>
    <scope>NUCLEOTIDE SEQUENCE [LARGE SCALE GENOMIC DNA]</scope>
</reference>
<dbReference type="AlphaFoldDB" id="A0A4C2AD03"/>
<accession>A0A4C2AD03</accession>
<evidence type="ECO:0000313" key="1">
    <source>
        <dbReference type="EMBL" id="GBP97243.1"/>
    </source>
</evidence>
<feature type="non-terminal residue" evidence="1">
    <location>
        <position position="1"/>
    </location>
</feature>
<protein>
    <submittedName>
        <fullName evidence="1">Uncharacterized protein</fullName>
    </submittedName>
</protein>
<organism evidence="1 2">
    <name type="scientific">Eumeta variegata</name>
    <name type="common">Bagworm moth</name>
    <name type="synonym">Eumeta japonica</name>
    <dbReference type="NCBI Taxonomy" id="151549"/>
    <lineage>
        <taxon>Eukaryota</taxon>
        <taxon>Metazoa</taxon>
        <taxon>Ecdysozoa</taxon>
        <taxon>Arthropoda</taxon>
        <taxon>Hexapoda</taxon>
        <taxon>Insecta</taxon>
        <taxon>Pterygota</taxon>
        <taxon>Neoptera</taxon>
        <taxon>Endopterygota</taxon>
        <taxon>Lepidoptera</taxon>
        <taxon>Glossata</taxon>
        <taxon>Ditrysia</taxon>
        <taxon>Tineoidea</taxon>
        <taxon>Psychidae</taxon>
        <taxon>Oiketicinae</taxon>
        <taxon>Eumeta</taxon>
    </lineage>
</organism>
<proteinExistence type="predicted"/>
<dbReference type="Proteomes" id="UP000299102">
    <property type="component" value="Unassembled WGS sequence"/>
</dbReference>
<comment type="caution">
    <text evidence="1">The sequence shown here is derived from an EMBL/GenBank/DDBJ whole genome shotgun (WGS) entry which is preliminary data.</text>
</comment>
<name>A0A4C2AD03_EUMVA</name>
<gene>
    <name evidence="1" type="ORF">EVAR_69591_1</name>
</gene>
<sequence>SRASMGTGKAHRNNKTLEELSLPFKDFILSMQRLVCLGSFTVPRCGAPVHCPANRLLQVPVFLFKRA</sequence>
<evidence type="ECO:0000313" key="2">
    <source>
        <dbReference type="Proteomes" id="UP000299102"/>
    </source>
</evidence>
<keyword evidence="2" id="KW-1185">Reference proteome</keyword>
<dbReference type="EMBL" id="BGZK01002903">
    <property type="protein sequence ID" value="GBP97243.1"/>
    <property type="molecule type" value="Genomic_DNA"/>
</dbReference>